<reference evidence="9 10" key="1">
    <citation type="submission" date="2018-03" db="EMBL/GenBank/DDBJ databases">
        <title>Genomic Encyclopedia of Archaeal and Bacterial Type Strains, Phase II (KMG-II): from individual species to whole genera.</title>
        <authorList>
            <person name="Goeker M."/>
        </authorList>
    </citation>
    <scope>NUCLEOTIDE SEQUENCE [LARGE SCALE GENOMIC DNA]</scope>
    <source>
        <strain evidence="9 10">DSM 28229</strain>
    </source>
</reference>
<feature type="signal peptide" evidence="8">
    <location>
        <begin position="1"/>
        <end position="22"/>
    </location>
</feature>
<keyword evidence="5 8" id="KW-0732">Signal</keyword>
<dbReference type="Proteomes" id="UP000245535">
    <property type="component" value="Unassembled WGS sequence"/>
</dbReference>
<keyword evidence="4" id="KW-0812">Transmembrane</keyword>
<evidence type="ECO:0000256" key="5">
    <source>
        <dbReference type="ARBA" id="ARBA00022729"/>
    </source>
</evidence>
<keyword evidence="3" id="KW-1134">Transmembrane beta strand</keyword>
<dbReference type="OrthoDB" id="1491239at2"/>
<evidence type="ECO:0000256" key="4">
    <source>
        <dbReference type="ARBA" id="ARBA00022692"/>
    </source>
</evidence>
<comment type="similarity">
    <text evidence="2">Belongs to the OmpP1/FadL family.</text>
</comment>
<evidence type="ECO:0000313" key="9">
    <source>
        <dbReference type="EMBL" id="PWJ34143.1"/>
    </source>
</evidence>
<organism evidence="9 10">
    <name type="scientific">Sediminitomix flava</name>
    <dbReference type="NCBI Taxonomy" id="379075"/>
    <lineage>
        <taxon>Bacteria</taxon>
        <taxon>Pseudomonadati</taxon>
        <taxon>Bacteroidota</taxon>
        <taxon>Cytophagia</taxon>
        <taxon>Cytophagales</taxon>
        <taxon>Flammeovirgaceae</taxon>
        <taxon>Sediminitomix</taxon>
    </lineage>
</organism>
<evidence type="ECO:0000313" key="10">
    <source>
        <dbReference type="Proteomes" id="UP000245535"/>
    </source>
</evidence>
<dbReference type="AlphaFoldDB" id="A0A315YWX0"/>
<evidence type="ECO:0000256" key="7">
    <source>
        <dbReference type="ARBA" id="ARBA00023237"/>
    </source>
</evidence>
<comment type="caution">
    <text evidence="9">The sequence shown here is derived from an EMBL/GenBank/DDBJ whole genome shotgun (WGS) entry which is preliminary data.</text>
</comment>
<evidence type="ECO:0000256" key="6">
    <source>
        <dbReference type="ARBA" id="ARBA00023136"/>
    </source>
</evidence>
<dbReference type="EMBL" id="QGDO01000011">
    <property type="protein sequence ID" value="PWJ34143.1"/>
    <property type="molecule type" value="Genomic_DNA"/>
</dbReference>
<dbReference type="SUPFAM" id="SSF56935">
    <property type="entry name" value="Porins"/>
    <property type="match status" value="1"/>
</dbReference>
<keyword evidence="6" id="KW-0472">Membrane</keyword>
<evidence type="ECO:0000256" key="8">
    <source>
        <dbReference type="SAM" id="SignalP"/>
    </source>
</evidence>
<evidence type="ECO:0000256" key="1">
    <source>
        <dbReference type="ARBA" id="ARBA00004571"/>
    </source>
</evidence>
<evidence type="ECO:0000256" key="3">
    <source>
        <dbReference type="ARBA" id="ARBA00022452"/>
    </source>
</evidence>
<accession>A0A315YWX0</accession>
<protein>
    <submittedName>
        <fullName evidence="9">Long-subunit fatty acid transport protein</fullName>
    </submittedName>
</protein>
<feature type="chain" id="PRO_5016262246" evidence="8">
    <location>
        <begin position="23"/>
        <end position="453"/>
    </location>
</feature>
<evidence type="ECO:0000256" key="2">
    <source>
        <dbReference type="ARBA" id="ARBA00008163"/>
    </source>
</evidence>
<dbReference type="Pfam" id="PF03349">
    <property type="entry name" value="Toluene_X"/>
    <property type="match status" value="1"/>
</dbReference>
<sequence>MLKQLSYVSLFLCLLFAREGAAQIGNSPYTTLGYGRSFEPMSIRNIAMGGVGVSLGHPGMANTLNPALLTYNRLTLFEAGYFVEGKWLDQKTESGNTRRETEFNGNFTYLHFAVPVSKKLSMSASLRPASSLNYRFSNLSPVESGSGNGGVPSELFYLTENSGKGGITQASLAAGYSIIKGLSIGIDASYNFGVQEDRFSSVIVTSGGGSVIDGGRSEYEAVQLARLNQTGWSFQPGIYYAYDFGGNPEQNRPNNRRISIGATYQFEAPLKQEGDIITSLQNQSGITIGTADTIPYPSSADLEIPSRYTVGVSYEIIGKLALAFDYSRQNFDKFVYPLDPSQQYRDSQRFSAGMEYTPDILSATNYWKRITWRAGLRYEELPNQIEFEGNTETLTDVSLNGGFSMPIGFSNVTLTGTWGRIKPSNDRLVTENYWRVYLALTINDQWFRRIRVN</sequence>
<keyword evidence="10" id="KW-1185">Reference proteome</keyword>
<name>A0A315YWX0_SEDFL</name>
<dbReference type="GO" id="GO:0009279">
    <property type="term" value="C:cell outer membrane"/>
    <property type="evidence" value="ECO:0007669"/>
    <property type="project" value="UniProtKB-SubCell"/>
</dbReference>
<comment type="subcellular location">
    <subcellularLocation>
        <location evidence="1">Cell outer membrane</location>
        <topology evidence="1">Multi-pass membrane protein</topology>
    </subcellularLocation>
</comment>
<gene>
    <name evidence="9" type="ORF">BC781_11153</name>
</gene>
<dbReference type="InterPro" id="IPR005017">
    <property type="entry name" value="OMPP1/FadL/TodX"/>
</dbReference>
<dbReference type="RefSeq" id="WP_158281577.1">
    <property type="nucleotide sequence ID" value="NZ_QGDO01000011.1"/>
</dbReference>
<proteinExistence type="inferred from homology"/>
<keyword evidence="7" id="KW-0998">Cell outer membrane</keyword>
<dbReference type="Gene3D" id="2.40.160.60">
    <property type="entry name" value="Outer membrane protein transport protein (OMPP1/FadL/TodX)"/>
    <property type="match status" value="1"/>
</dbReference>